<comment type="caution">
    <text evidence="3">The sequence shown here is derived from an EMBL/GenBank/DDBJ whole genome shotgun (WGS) entry which is preliminary data.</text>
</comment>
<keyword evidence="4" id="KW-1185">Reference proteome</keyword>
<keyword evidence="1" id="KW-0812">Transmembrane</keyword>
<dbReference type="EMBL" id="JAEPRB010000094">
    <property type="protein sequence ID" value="KAG2221986.1"/>
    <property type="molecule type" value="Genomic_DNA"/>
</dbReference>
<reference evidence="3 4" key="1">
    <citation type="submission" date="2020-12" db="EMBL/GenBank/DDBJ databases">
        <title>Metabolic potential, ecology and presence of endohyphal bacteria is reflected in genomic diversity of Mucoromycotina.</title>
        <authorList>
            <person name="Muszewska A."/>
            <person name="Okrasinska A."/>
            <person name="Steczkiewicz K."/>
            <person name="Drgas O."/>
            <person name="Orlowska M."/>
            <person name="Perlinska-Lenart U."/>
            <person name="Aleksandrzak-Piekarczyk T."/>
            <person name="Szatraj K."/>
            <person name="Zielenkiewicz U."/>
            <person name="Pilsyk S."/>
            <person name="Malc E."/>
            <person name="Mieczkowski P."/>
            <person name="Kruszewska J.S."/>
            <person name="Biernat P."/>
            <person name="Pawlowska J."/>
        </authorList>
    </citation>
    <scope>NUCLEOTIDE SEQUENCE [LARGE SCALE GENOMIC DNA]</scope>
    <source>
        <strain evidence="3 4">CBS 142.35</strain>
    </source>
</reference>
<dbReference type="OrthoDB" id="270912at2759"/>
<dbReference type="AlphaFoldDB" id="A0A8H7S5K9"/>
<sequence length="121" mass="14171">MTSDEEANLLTEQQRMPSKSEKLWSIFIWIWRFFIFGITGSSSVVVTKSIMHHVLGLNTPDNWVYYVVFFLLELVVYTIMIVTIGTCLGQWRFFCTVAFKMWGWILPIQIRQAVGSRLQLD</sequence>
<dbReference type="Pfam" id="PF20584">
    <property type="entry name" value="DUF6787"/>
    <property type="match status" value="1"/>
</dbReference>
<feature type="domain" description="DUF6787" evidence="2">
    <location>
        <begin position="33"/>
        <end position="105"/>
    </location>
</feature>
<keyword evidence="1" id="KW-1133">Transmembrane helix</keyword>
<dbReference type="Proteomes" id="UP000646827">
    <property type="component" value="Unassembled WGS sequence"/>
</dbReference>
<proteinExistence type="predicted"/>
<dbReference type="InterPro" id="IPR046714">
    <property type="entry name" value="DUF6787"/>
</dbReference>
<feature type="transmembrane region" description="Helical" evidence="1">
    <location>
        <begin position="63"/>
        <end position="84"/>
    </location>
</feature>
<feature type="transmembrane region" description="Helical" evidence="1">
    <location>
        <begin position="23"/>
        <end position="43"/>
    </location>
</feature>
<gene>
    <name evidence="3" type="ORF">INT45_006686</name>
</gene>
<protein>
    <recommendedName>
        <fullName evidence="2">DUF6787 domain-containing protein</fullName>
    </recommendedName>
</protein>
<accession>A0A8H7S5K9</accession>
<keyword evidence="1" id="KW-0472">Membrane</keyword>
<evidence type="ECO:0000256" key="1">
    <source>
        <dbReference type="SAM" id="Phobius"/>
    </source>
</evidence>
<name>A0A8H7S5K9_9FUNG</name>
<evidence type="ECO:0000313" key="3">
    <source>
        <dbReference type="EMBL" id="KAG2221986.1"/>
    </source>
</evidence>
<organism evidence="3 4">
    <name type="scientific">Circinella minor</name>
    <dbReference type="NCBI Taxonomy" id="1195481"/>
    <lineage>
        <taxon>Eukaryota</taxon>
        <taxon>Fungi</taxon>
        <taxon>Fungi incertae sedis</taxon>
        <taxon>Mucoromycota</taxon>
        <taxon>Mucoromycotina</taxon>
        <taxon>Mucoromycetes</taxon>
        <taxon>Mucorales</taxon>
        <taxon>Lichtheimiaceae</taxon>
        <taxon>Circinella</taxon>
    </lineage>
</organism>
<evidence type="ECO:0000313" key="4">
    <source>
        <dbReference type="Proteomes" id="UP000646827"/>
    </source>
</evidence>
<evidence type="ECO:0000259" key="2">
    <source>
        <dbReference type="Pfam" id="PF20584"/>
    </source>
</evidence>